<feature type="region of interest" description="Disordered" evidence="1">
    <location>
        <begin position="1"/>
        <end position="35"/>
    </location>
</feature>
<proteinExistence type="predicted"/>
<feature type="compositionally biased region" description="Basic and acidic residues" evidence="1">
    <location>
        <begin position="1"/>
        <end position="28"/>
    </location>
</feature>
<comment type="caution">
    <text evidence="2">The sequence shown here is derived from an EMBL/GenBank/DDBJ whole genome shotgun (WGS) entry which is preliminary data.</text>
</comment>
<protein>
    <submittedName>
        <fullName evidence="2">Uncharacterized protein</fullName>
    </submittedName>
</protein>
<reference evidence="2 3" key="1">
    <citation type="journal article" date="2022" name="bioRxiv">
        <title>Genomics of Preaxostyla Flagellates Illuminates Evolutionary Transitions and the Path Towards Mitochondrial Loss.</title>
        <authorList>
            <person name="Novak L.V.F."/>
            <person name="Treitli S.C."/>
            <person name="Pyrih J."/>
            <person name="Halakuc P."/>
            <person name="Pipaliya S.V."/>
            <person name="Vacek V."/>
            <person name="Brzon O."/>
            <person name="Soukal P."/>
            <person name="Eme L."/>
            <person name="Dacks J.B."/>
            <person name="Karnkowska A."/>
            <person name="Elias M."/>
            <person name="Hampl V."/>
        </authorList>
    </citation>
    <scope>NUCLEOTIDE SEQUENCE [LARGE SCALE GENOMIC DNA]</scope>
    <source>
        <strain evidence="2">NAU3</strain>
        <tissue evidence="2">Gut</tissue>
    </source>
</reference>
<name>A0ABQ9Y2Z7_9EUKA</name>
<dbReference type="EMBL" id="JARBJD010000041">
    <property type="protein sequence ID" value="KAK2958101.1"/>
    <property type="molecule type" value="Genomic_DNA"/>
</dbReference>
<evidence type="ECO:0000313" key="2">
    <source>
        <dbReference type="EMBL" id="KAK2958101.1"/>
    </source>
</evidence>
<evidence type="ECO:0000313" key="3">
    <source>
        <dbReference type="Proteomes" id="UP001281761"/>
    </source>
</evidence>
<sequence length="196" mass="21755">MKNSEGETDHALQSEKPSRLNRSPRDDAPGPSSFNHASFTSDPSLSIHHLPTTFNPIFTILLTENSLTPTSFPVLCCRSLLSVSPHATIGIVVPPTFDLISLQKADDEFVISTNSDRLKLEIASFADRFDPIIIMNTDMIFLKDIIPSVSTFFESQKLIALTHQPISPSSLYHSITHHPDSGNVKHEIHVTHSHQH</sequence>
<keyword evidence="3" id="KW-1185">Reference proteome</keyword>
<gene>
    <name evidence="2" type="ORF">BLNAU_7028</name>
</gene>
<dbReference type="Proteomes" id="UP001281761">
    <property type="component" value="Unassembled WGS sequence"/>
</dbReference>
<organism evidence="2 3">
    <name type="scientific">Blattamonas nauphoetae</name>
    <dbReference type="NCBI Taxonomy" id="2049346"/>
    <lineage>
        <taxon>Eukaryota</taxon>
        <taxon>Metamonada</taxon>
        <taxon>Preaxostyla</taxon>
        <taxon>Oxymonadida</taxon>
        <taxon>Blattamonas</taxon>
    </lineage>
</organism>
<evidence type="ECO:0000256" key="1">
    <source>
        <dbReference type="SAM" id="MobiDB-lite"/>
    </source>
</evidence>
<accession>A0ABQ9Y2Z7</accession>